<dbReference type="Proteomes" id="UP000240912">
    <property type="component" value="Unassembled WGS sequence"/>
</dbReference>
<dbReference type="RefSeq" id="WP_107217488.1">
    <property type="nucleotide sequence ID" value="NZ_KZ686273.1"/>
</dbReference>
<evidence type="ECO:0000256" key="12">
    <source>
        <dbReference type="ARBA" id="ARBA00029757"/>
    </source>
</evidence>
<dbReference type="OrthoDB" id="9766423at2"/>
<comment type="catalytic activity">
    <reaction evidence="13">
        <text>a lipid A disaccharide + ATP = a lipid IVA + ADP + H(+)</text>
        <dbReference type="Rhea" id="RHEA:67840"/>
        <dbReference type="ChEBI" id="CHEBI:15378"/>
        <dbReference type="ChEBI" id="CHEBI:30616"/>
        <dbReference type="ChEBI" id="CHEBI:176343"/>
        <dbReference type="ChEBI" id="CHEBI:176425"/>
        <dbReference type="ChEBI" id="CHEBI:456216"/>
        <dbReference type="EC" id="2.7.1.130"/>
    </reaction>
</comment>
<reference evidence="14 15" key="1">
    <citation type="submission" date="2018-03" db="EMBL/GenBank/DDBJ databases">
        <authorList>
            <person name="Keele B.F."/>
        </authorList>
    </citation>
    <scope>NUCLEOTIDE SEQUENCE [LARGE SCALE GENOMIC DNA]</scope>
    <source>
        <strain evidence="14 15">YL28-9</strain>
    </source>
</reference>
<keyword evidence="15" id="KW-1185">Reference proteome</keyword>
<name>A0A2T3HGP0_9SPHI</name>
<sequence>MLSAIRLLLFPFSVLYGLVIRLRHFLFDTGVFKSESFSVPVICVGNIALGGAGKTPQTEYLVRLLQPHYKVAILSRGYGRQTRGYICATPQSTAADIGDEPMQYLQKFPGVTVAVSERRAPGLRLLASSHDVVILDDAYQHRAVRPGYSLLLFDHNTLRRKQFLLPSGNLRDVFSARRRADLMVVTKLPGPPSGAEKQLFEAVLEPRPGQKIYYSGIWYAPPVSLLEEHASPLRLDAGGHALLLTGIANPLPLKSALRQRGWQIKHLAFKDHHPFDRKDLENIIEEYKTLPTDKKVVLTTEKDAQRLLDESLRDLLLNLPVYYIPIETAFFDEGESGFDLEILNYVKSAARDRRLH</sequence>
<evidence type="ECO:0000256" key="4">
    <source>
        <dbReference type="ARBA" id="ARBA00016436"/>
    </source>
</evidence>
<dbReference type="InterPro" id="IPR027417">
    <property type="entry name" value="P-loop_NTPase"/>
</dbReference>
<proteinExistence type="inferred from homology"/>
<comment type="caution">
    <text evidence="14">The sequence shown here is derived from an EMBL/GenBank/DDBJ whole genome shotgun (WGS) entry which is preliminary data.</text>
</comment>
<evidence type="ECO:0000313" key="14">
    <source>
        <dbReference type="EMBL" id="PST81614.1"/>
    </source>
</evidence>
<keyword evidence="5 13" id="KW-0444">Lipid biosynthesis</keyword>
<evidence type="ECO:0000256" key="1">
    <source>
        <dbReference type="ARBA" id="ARBA00002274"/>
    </source>
</evidence>
<protein>
    <recommendedName>
        <fullName evidence="4 13">Tetraacyldisaccharide 4'-kinase</fullName>
        <ecNumber evidence="3 13">2.7.1.130</ecNumber>
    </recommendedName>
    <alternativeName>
        <fullName evidence="12 13">Lipid A 4'-kinase</fullName>
    </alternativeName>
</protein>
<dbReference type="InterPro" id="IPR003758">
    <property type="entry name" value="LpxK"/>
</dbReference>
<evidence type="ECO:0000256" key="9">
    <source>
        <dbReference type="ARBA" id="ARBA00022777"/>
    </source>
</evidence>
<dbReference type="NCBIfam" id="TIGR00682">
    <property type="entry name" value="lpxK"/>
    <property type="match status" value="1"/>
</dbReference>
<evidence type="ECO:0000256" key="7">
    <source>
        <dbReference type="ARBA" id="ARBA00022679"/>
    </source>
</evidence>
<evidence type="ECO:0000313" key="15">
    <source>
        <dbReference type="Proteomes" id="UP000240912"/>
    </source>
</evidence>
<keyword evidence="8 13" id="KW-0547">Nucleotide-binding</keyword>
<dbReference type="PANTHER" id="PTHR42724">
    <property type="entry name" value="TETRAACYLDISACCHARIDE 4'-KINASE"/>
    <property type="match status" value="1"/>
</dbReference>
<evidence type="ECO:0000256" key="8">
    <source>
        <dbReference type="ARBA" id="ARBA00022741"/>
    </source>
</evidence>
<comment type="function">
    <text evidence="1 13">Transfers the gamma-phosphate of ATP to the 4'-position of a tetraacyldisaccharide 1-phosphate intermediate (termed DS-1-P) to form tetraacyldisaccharide 1,4'-bis-phosphate (lipid IVA).</text>
</comment>
<dbReference type="HAMAP" id="MF_00409">
    <property type="entry name" value="LpxK"/>
    <property type="match status" value="1"/>
</dbReference>
<evidence type="ECO:0000256" key="11">
    <source>
        <dbReference type="ARBA" id="ARBA00023098"/>
    </source>
</evidence>
<evidence type="ECO:0000256" key="10">
    <source>
        <dbReference type="ARBA" id="ARBA00022840"/>
    </source>
</evidence>
<dbReference type="GO" id="GO:0009029">
    <property type="term" value="F:lipid-A 4'-kinase activity"/>
    <property type="evidence" value="ECO:0007669"/>
    <property type="project" value="UniProtKB-UniRule"/>
</dbReference>
<keyword evidence="6 13" id="KW-0441">Lipid A biosynthesis</keyword>
<evidence type="ECO:0000256" key="6">
    <source>
        <dbReference type="ARBA" id="ARBA00022556"/>
    </source>
</evidence>
<dbReference type="GO" id="GO:0005524">
    <property type="term" value="F:ATP binding"/>
    <property type="evidence" value="ECO:0007669"/>
    <property type="project" value="UniProtKB-UniRule"/>
</dbReference>
<dbReference type="PANTHER" id="PTHR42724:SF1">
    <property type="entry name" value="TETRAACYLDISACCHARIDE 4'-KINASE, MITOCHONDRIAL-RELATED"/>
    <property type="match status" value="1"/>
</dbReference>
<keyword evidence="11 13" id="KW-0443">Lipid metabolism</keyword>
<accession>A0A2T3HGP0</accession>
<evidence type="ECO:0000256" key="5">
    <source>
        <dbReference type="ARBA" id="ARBA00022516"/>
    </source>
</evidence>
<dbReference type="GO" id="GO:0009245">
    <property type="term" value="P:lipid A biosynthetic process"/>
    <property type="evidence" value="ECO:0007669"/>
    <property type="project" value="UniProtKB-UniRule"/>
</dbReference>
<dbReference type="AlphaFoldDB" id="A0A2T3HGP0"/>
<dbReference type="SUPFAM" id="SSF52540">
    <property type="entry name" value="P-loop containing nucleoside triphosphate hydrolases"/>
    <property type="match status" value="1"/>
</dbReference>
<evidence type="ECO:0000256" key="13">
    <source>
        <dbReference type="HAMAP-Rule" id="MF_00409"/>
    </source>
</evidence>
<dbReference type="EC" id="2.7.1.130" evidence="3 13"/>
<keyword evidence="9 13" id="KW-0418">Kinase</keyword>
<keyword evidence="7 13" id="KW-0808">Transferase</keyword>
<dbReference type="Pfam" id="PF02606">
    <property type="entry name" value="LpxK"/>
    <property type="match status" value="1"/>
</dbReference>
<dbReference type="UniPathway" id="UPA00359">
    <property type="reaction ID" value="UER00482"/>
</dbReference>
<dbReference type="GO" id="GO:0009244">
    <property type="term" value="P:lipopolysaccharide core region biosynthetic process"/>
    <property type="evidence" value="ECO:0007669"/>
    <property type="project" value="TreeGrafter"/>
</dbReference>
<gene>
    <name evidence="13 14" type="primary">lpxK</name>
    <name evidence="14" type="ORF">C7T94_18525</name>
</gene>
<comment type="pathway">
    <text evidence="2 13">Glycolipid biosynthesis; lipid IV(A) biosynthesis; lipid IV(A) from (3R)-3-hydroxytetradecanoyl-[acyl-carrier-protein] and UDP-N-acetyl-alpha-D-glucosamine: step 6/6.</text>
</comment>
<dbReference type="GO" id="GO:0005886">
    <property type="term" value="C:plasma membrane"/>
    <property type="evidence" value="ECO:0007669"/>
    <property type="project" value="TreeGrafter"/>
</dbReference>
<comment type="similarity">
    <text evidence="13">Belongs to the LpxK family.</text>
</comment>
<evidence type="ECO:0000256" key="2">
    <source>
        <dbReference type="ARBA" id="ARBA00004870"/>
    </source>
</evidence>
<feature type="binding site" evidence="13">
    <location>
        <begin position="48"/>
        <end position="55"/>
    </location>
    <ligand>
        <name>ATP</name>
        <dbReference type="ChEBI" id="CHEBI:30616"/>
    </ligand>
</feature>
<keyword evidence="10 13" id="KW-0067">ATP-binding</keyword>
<organism evidence="14 15">
    <name type="scientific">Pedobacter yulinensis</name>
    <dbReference type="NCBI Taxonomy" id="2126353"/>
    <lineage>
        <taxon>Bacteria</taxon>
        <taxon>Pseudomonadati</taxon>
        <taxon>Bacteroidota</taxon>
        <taxon>Sphingobacteriia</taxon>
        <taxon>Sphingobacteriales</taxon>
        <taxon>Sphingobacteriaceae</taxon>
        <taxon>Pedobacter</taxon>
    </lineage>
</organism>
<dbReference type="EMBL" id="PYLS01000009">
    <property type="protein sequence ID" value="PST81614.1"/>
    <property type="molecule type" value="Genomic_DNA"/>
</dbReference>
<evidence type="ECO:0000256" key="3">
    <source>
        <dbReference type="ARBA" id="ARBA00012071"/>
    </source>
</evidence>